<feature type="domain" description="ELP1 first N-terminal beta-propeller" evidence="8">
    <location>
        <begin position="1"/>
        <end position="369"/>
    </location>
</feature>
<evidence type="ECO:0000256" key="6">
    <source>
        <dbReference type="SAM" id="Coils"/>
    </source>
</evidence>
<feature type="domain" description="ELP1 TPR" evidence="10">
    <location>
        <begin position="898"/>
        <end position="1059"/>
    </location>
</feature>
<dbReference type="InterPro" id="IPR006849">
    <property type="entry name" value="Elp1"/>
</dbReference>
<feature type="domain" description="ELP1 three-helical bundle" evidence="12">
    <location>
        <begin position="1068"/>
        <end position="1244"/>
    </location>
</feature>
<feature type="compositionally biased region" description="Basic residues" evidence="7">
    <location>
        <begin position="1158"/>
        <end position="1170"/>
    </location>
</feature>
<evidence type="ECO:0000259" key="9">
    <source>
        <dbReference type="Pfam" id="PF23797"/>
    </source>
</evidence>
<evidence type="ECO:0000256" key="4">
    <source>
        <dbReference type="ARBA" id="ARBA00022694"/>
    </source>
</evidence>
<accession>A0A0D7BJJ9</accession>
<dbReference type="InterPro" id="IPR056167">
    <property type="entry name" value="A-sol_ELP1"/>
</dbReference>
<dbReference type="Pfam" id="PF23936">
    <property type="entry name" value="HB_ELP1"/>
    <property type="match status" value="1"/>
</dbReference>
<dbReference type="GO" id="GO:0033588">
    <property type="term" value="C:elongator holoenzyme complex"/>
    <property type="evidence" value="ECO:0007669"/>
    <property type="project" value="InterPro"/>
</dbReference>
<evidence type="ECO:0000256" key="1">
    <source>
        <dbReference type="ARBA" id="ARBA00005043"/>
    </source>
</evidence>
<dbReference type="OrthoDB" id="40048at2759"/>
<feature type="compositionally biased region" description="Basic and acidic residues" evidence="7">
    <location>
        <begin position="1252"/>
        <end position="1269"/>
    </location>
</feature>
<dbReference type="PANTHER" id="PTHR12747:SF0">
    <property type="entry name" value="ELONGATOR COMPLEX PROTEIN 1"/>
    <property type="match status" value="1"/>
</dbReference>
<dbReference type="Pfam" id="PF04762">
    <property type="entry name" value="Beta-prop_ELP1_1st"/>
    <property type="match status" value="1"/>
</dbReference>
<dbReference type="GO" id="GO:0002926">
    <property type="term" value="P:tRNA wobble base 5-methoxycarbonylmethyl-2-thiouridinylation"/>
    <property type="evidence" value="ECO:0007669"/>
    <property type="project" value="TreeGrafter"/>
</dbReference>
<gene>
    <name evidence="13" type="ORF">CYLTODRAFT_420361</name>
</gene>
<evidence type="ECO:0000313" key="13">
    <source>
        <dbReference type="EMBL" id="KIY69796.1"/>
    </source>
</evidence>
<dbReference type="InterPro" id="IPR056166">
    <property type="entry name" value="TPR_ELP1"/>
</dbReference>
<reference evidence="13 14" key="1">
    <citation type="journal article" date="2015" name="Fungal Genet. Biol.">
        <title>Evolution of novel wood decay mechanisms in Agaricales revealed by the genome sequences of Fistulina hepatica and Cylindrobasidium torrendii.</title>
        <authorList>
            <person name="Floudas D."/>
            <person name="Held B.W."/>
            <person name="Riley R."/>
            <person name="Nagy L.G."/>
            <person name="Koehler G."/>
            <person name="Ransdell A.S."/>
            <person name="Younus H."/>
            <person name="Chow J."/>
            <person name="Chiniquy J."/>
            <person name="Lipzen A."/>
            <person name="Tritt A."/>
            <person name="Sun H."/>
            <person name="Haridas S."/>
            <person name="LaButti K."/>
            <person name="Ohm R.A."/>
            <person name="Kues U."/>
            <person name="Blanchette R.A."/>
            <person name="Grigoriev I.V."/>
            <person name="Minto R.E."/>
            <person name="Hibbett D.S."/>
        </authorList>
    </citation>
    <scope>NUCLEOTIDE SEQUENCE [LARGE SCALE GENOMIC DNA]</scope>
    <source>
        <strain evidence="13 14">FP15055 ss-10</strain>
    </source>
</reference>
<name>A0A0D7BJJ9_9AGAR</name>
<proteinExistence type="inferred from homology"/>
<dbReference type="GO" id="GO:0005829">
    <property type="term" value="C:cytosol"/>
    <property type="evidence" value="ECO:0007669"/>
    <property type="project" value="TreeGrafter"/>
</dbReference>
<dbReference type="SUPFAM" id="SSF69322">
    <property type="entry name" value="Tricorn protease domain 2"/>
    <property type="match status" value="1"/>
</dbReference>
<keyword evidence="6" id="KW-0175">Coiled coil</keyword>
<evidence type="ECO:0000256" key="5">
    <source>
        <dbReference type="PIRNR" id="PIRNR017233"/>
    </source>
</evidence>
<dbReference type="EMBL" id="KN880478">
    <property type="protein sequence ID" value="KIY69796.1"/>
    <property type="molecule type" value="Genomic_DNA"/>
</dbReference>
<keyword evidence="13" id="KW-0808">Transferase</keyword>
<comment type="pathway">
    <text evidence="1">tRNA modification; 5-methoxycarbonylmethyl-2-thiouridine-tRNA biosynthesis.</text>
</comment>
<evidence type="ECO:0000256" key="3">
    <source>
        <dbReference type="ARBA" id="ARBA00022490"/>
    </source>
</evidence>
<dbReference type="InterPro" id="IPR056164">
    <property type="entry name" value="Beta-prop_ELP1_1st"/>
</dbReference>
<sequence>MRNLALAATRHVSISEGEHVSFSTTDLDQNLEYVASETVKEGEVNVKIYTLAADEEPTVFTSFSTIASAGVLNQVISMHVLLDTQQLVAILRSGDITVIELEDGTSDVVGTVDGGILAASWSPDDSVLSLVSGEDKLLLMTTTFDVLSEASLHPDEFGEDAPINVGWGSKQTQFHGSIGKSAATATVTSTHTISPDDDRVPRITWRGDGTYFAVSAVSVKDNHRKFRVYDRHGVLQSTSESVPGLEHPLSWRPSGNLIAATQRFGYPGGGAGKAERHDIVFFERNGLRHGEFSIRVADLGSLKVANSQWGYRVMDLRWSADSNVLAVWIRKEDDTDFVQLWTIGNYHWYLKHEVASVHGIFTSVGWHPEKPLVLILTTANEIIHRAYAWETCSSPSAPPHDSGSVSVTDGTSLLLTPFRTQNVPPPMSSHQLSVSQPDLPTNRSKIPIHTAFAPNKDVLVVLWEHGLVETWQLDTRLGPGRGKIMNPTRVSHWDLLPLPHISYRQVVVLKDSAMAFLGSSKAGSDVLLVVPFGKTSECSGGHLKIDLPERNGHLIASQEVVIWQSRSGGLFAVDQSTKSIESTGLFPGACWTAKHLEQQQLHVGLADSGKLYVSASTKEPAVIASNATSFTVASGFLVYTTGAHESVYAPLSASEGLHAFLEAATDADRDTIRAKWEKRRVERGSRIVVGVPSAMSLVLQMPRGNLETINPRPFVMEVVRQDLDSLQYRKAFMACRKHRIDLNVIVEHDRDAFLKHVGEFVDQVHEVDHINLFLTSVGRSTLNAADIAIVCDSVRGVLEKRDMKTYVNSILTAHVVKTPPDHEAGLNLLLELRDGNPALVEDAVKYIIFLVDAERLYDTALGMYDFSLVLLIAQHSQKDPREYLPFLRRLRAMETYVQRFTIDDHLKRYPSALKNLHLAGDEHFDQAIEYIERYSLYEAGLRIWKNTPRYQAVLTTYGDWLFDRREFRQAASVFIEAGALQRAMVAHEKALEWQGFFDLAIRTNMGADDLKAAGYRVAEDLSAKKRYQDAARVLLDYADDVREAVVTLTHGNAFSEARRIATLKRQGDLLDEVIKPAALESRGQLSEDINEMREQLEKQYHRLLELKVRRVEEPDAFFGLDGEGAAGLADVDVMTDASMPFTAFTRYTVAPTSVSKVSSKRTSKSKRKQERKVGSGRKGTVDEEDYLVKSVAKLVTRFSGTRDEARALIPHLFELSDEHREEGLALQKEIQTFEGLIKQRVEEIWKKTDEDEPVHDSWKSRMDAAEKARSRNPVESVTKPEVGVEEWKLRLLDLELGA</sequence>
<comment type="function">
    <text evidence="5">Component of the elongator complex which is required for multiple tRNA modifications, including mcm5U (5-methoxycarbonylmethyl uridine), mcm5s2U (5-methoxycarbonylmethyl-2-thiouridine), and ncm5U (5-carbamoylmethyl uridine). The elongator complex catalyzes formation of carboxymethyluridine in the wobble base at position 34 in tRNAs.</text>
</comment>
<feature type="domain" description="ELP1 N-terminal second beta-propeller" evidence="9">
    <location>
        <begin position="407"/>
        <end position="688"/>
    </location>
</feature>
<evidence type="ECO:0000259" key="12">
    <source>
        <dbReference type="Pfam" id="PF23936"/>
    </source>
</evidence>
<dbReference type="Pfam" id="PF23878">
    <property type="entry name" value="TPR_ELP1"/>
    <property type="match status" value="1"/>
</dbReference>
<dbReference type="Pfam" id="PF23925">
    <property type="entry name" value="A-sol_ELP1"/>
    <property type="match status" value="1"/>
</dbReference>
<dbReference type="PIRSF" id="PIRSF017233">
    <property type="entry name" value="IKAP"/>
    <property type="match status" value="1"/>
</dbReference>
<evidence type="ECO:0000313" key="14">
    <source>
        <dbReference type="Proteomes" id="UP000054007"/>
    </source>
</evidence>
<feature type="coiled-coil region" evidence="6">
    <location>
        <begin position="1082"/>
        <end position="1109"/>
    </location>
</feature>
<evidence type="ECO:0000259" key="8">
    <source>
        <dbReference type="Pfam" id="PF04762"/>
    </source>
</evidence>
<comment type="subcellular location">
    <subcellularLocation>
        <location evidence="5">Cytoplasm</location>
    </subcellularLocation>
    <subcellularLocation>
        <location evidence="5">Nucleus</location>
    </subcellularLocation>
</comment>
<feature type="domain" description="ELP1 alpha-solenoid" evidence="11">
    <location>
        <begin position="712"/>
        <end position="890"/>
    </location>
</feature>
<comment type="similarity">
    <text evidence="2 5">Belongs to the ELP1/IKA1 family.</text>
</comment>
<keyword evidence="13" id="KW-0418">Kinase</keyword>
<keyword evidence="3 5" id="KW-0963">Cytoplasm</keyword>
<dbReference type="Proteomes" id="UP000054007">
    <property type="component" value="Unassembled WGS sequence"/>
</dbReference>
<evidence type="ECO:0000259" key="10">
    <source>
        <dbReference type="Pfam" id="PF23878"/>
    </source>
</evidence>
<protein>
    <recommendedName>
        <fullName evidence="5">Elongator complex protein 1</fullName>
    </recommendedName>
</protein>
<dbReference type="PANTHER" id="PTHR12747">
    <property type="entry name" value="ELONGATOR COMPLEX PROTEIN 1"/>
    <property type="match status" value="1"/>
</dbReference>
<organism evidence="13 14">
    <name type="scientific">Cylindrobasidium torrendii FP15055 ss-10</name>
    <dbReference type="NCBI Taxonomy" id="1314674"/>
    <lineage>
        <taxon>Eukaryota</taxon>
        <taxon>Fungi</taxon>
        <taxon>Dikarya</taxon>
        <taxon>Basidiomycota</taxon>
        <taxon>Agaricomycotina</taxon>
        <taxon>Agaricomycetes</taxon>
        <taxon>Agaricomycetidae</taxon>
        <taxon>Agaricales</taxon>
        <taxon>Marasmiineae</taxon>
        <taxon>Physalacriaceae</taxon>
        <taxon>Cylindrobasidium</taxon>
    </lineage>
</organism>
<keyword evidence="14" id="KW-1185">Reference proteome</keyword>
<dbReference type="UniPathway" id="UPA00988"/>
<dbReference type="InterPro" id="IPR056165">
    <property type="entry name" value="Beta-prop_ELP1_2nd"/>
</dbReference>
<keyword evidence="4" id="KW-0819">tRNA processing</keyword>
<dbReference type="GO" id="GO:0016301">
    <property type="term" value="F:kinase activity"/>
    <property type="evidence" value="ECO:0007669"/>
    <property type="project" value="UniProtKB-KW"/>
</dbReference>
<keyword evidence="5" id="KW-0539">Nucleus</keyword>
<dbReference type="GO" id="GO:0005634">
    <property type="term" value="C:nucleus"/>
    <property type="evidence" value="ECO:0007669"/>
    <property type="project" value="UniProtKB-SubCell"/>
</dbReference>
<evidence type="ECO:0000256" key="2">
    <source>
        <dbReference type="ARBA" id="ARBA00006086"/>
    </source>
</evidence>
<dbReference type="GO" id="GO:0000049">
    <property type="term" value="F:tRNA binding"/>
    <property type="evidence" value="ECO:0007669"/>
    <property type="project" value="TreeGrafter"/>
</dbReference>
<feature type="region of interest" description="Disordered" evidence="7">
    <location>
        <begin position="1252"/>
        <end position="1277"/>
    </location>
</feature>
<feature type="region of interest" description="Disordered" evidence="7">
    <location>
        <begin position="1155"/>
        <end position="1179"/>
    </location>
</feature>
<dbReference type="InterPro" id="IPR056169">
    <property type="entry name" value="HB_ELP1"/>
</dbReference>
<dbReference type="Pfam" id="PF23797">
    <property type="entry name" value="Beta-prop_ELP1_2nd"/>
    <property type="match status" value="1"/>
</dbReference>
<evidence type="ECO:0000259" key="11">
    <source>
        <dbReference type="Pfam" id="PF23925"/>
    </source>
</evidence>
<evidence type="ECO:0000256" key="7">
    <source>
        <dbReference type="SAM" id="MobiDB-lite"/>
    </source>
</evidence>
<dbReference type="STRING" id="1314674.A0A0D7BJJ9"/>